<dbReference type="Gene3D" id="3.10.129.10">
    <property type="entry name" value="Hotdog Thioesterase"/>
    <property type="match status" value="1"/>
</dbReference>
<dbReference type="CDD" id="cd00586">
    <property type="entry name" value="4HBT"/>
    <property type="match status" value="1"/>
</dbReference>
<dbReference type="PANTHER" id="PTHR31793:SF37">
    <property type="entry name" value="ACYL-COA THIOESTER HYDROLASE YBGC"/>
    <property type="match status" value="1"/>
</dbReference>
<dbReference type="InterPro" id="IPR022829">
    <property type="entry name" value="DHNA_CoA_hydrolase"/>
</dbReference>
<dbReference type="Proteomes" id="UP001464891">
    <property type="component" value="Unassembled WGS sequence"/>
</dbReference>
<dbReference type="InterPro" id="IPR050563">
    <property type="entry name" value="4-hydroxybenzoyl-CoA_TE"/>
</dbReference>
<comment type="catalytic activity">
    <reaction evidence="2">
        <text>1,4-dihydroxy-2-naphthoyl-CoA + H2O = 1,4-dihydroxy-2-naphthoate + CoA + H(+)</text>
        <dbReference type="Rhea" id="RHEA:26309"/>
        <dbReference type="ChEBI" id="CHEBI:11173"/>
        <dbReference type="ChEBI" id="CHEBI:15377"/>
        <dbReference type="ChEBI" id="CHEBI:15378"/>
        <dbReference type="ChEBI" id="CHEBI:57287"/>
        <dbReference type="ChEBI" id="CHEBI:58897"/>
        <dbReference type="EC" id="3.1.2.28"/>
    </reaction>
</comment>
<dbReference type="EMBL" id="JAMPKM010000003">
    <property type="protein sequence ID" value="MEP0816779.1"/>
    <property type="molecule type" value="Genomic_DNA"/>
</dbReference>
<dbReference type="InterPro" id="IPR029069">
    <property type="entry name" value="HotDog_dom_sf"/>
</dbReference>
<comment type="pathway">
    <text evidence="2">Cofactor biosynthesis; phylloquinone biosynthesis.</text>
</comment>
<evidence type="ECO:0000313" key="4">
    <source>
        <dbReference type="Proteomes" id="UP001464891"/>
    </source>
</evidence>
<keyword evidence="4" id="KW-1185">Reference proteome</keyword>
<dbReference type="HAMAP" id="MF_02101">
    <property type="entry name" value="DHNA_CoA_hydrolase"/>
    <property type="match status" value="1"/>
</dbReference>
<evidence type="ECO:0000256" key="1">
    <source>
        <dbReference type="ARBA" id="ARBA00022801"/>
    </source>
</evidence>
<gene>
    <name evidence="3" type="ORF">NC998_06695</name>
</gene>
<proteinExistence type="inferred from homology"/>
<name>A0ABV0J4S5_9CYAN</name>
<sequence length="141" mass="16263">MPFIYSRTIRFQDTDAAGVVYFANVLAMCHEAYEASLAASGINLKEFFSNSAIAIPITHAEVDFFRPMFCGDQELIHLTPTLISEQEFRIDYQIFAEGSSDRPLSQAHTRHVCINPTIRKRENLPEMMWQWLKQWSDSETI</sequence>
<organism evidence="3 4">
    <name type="scientific">Trichocoleus desertorum GB2-A4</name>
    <dbReference type="NCBI Taxonomy" id="2933944"/>
    <lineage>
        <taxon>Bacteria</taxon>
        <taxon>Bacillati</taxon>
        <taxon>Cyanobacteriota</taxon>
        <taxon>Cyanophyceae</taxon>
        <taxon>Leptolyngbyales</taxon>
        <taxon>Trichocoleusaceae</taxon>
        <taxon>Trichocoleus</taxon>
    </lineage>
</organism>
<comment type="function">
    <text evidence="2">Catalyzes the hydrolysis of 1,4-dihydroxy-2-naphthoyl-CoA (DHNA-CoA) to 1,4-dihydroxy-2-naphthoate (DHNA), a reaction involved in phylloquinone (vitamin K1) biosynthesis.</text>
</comment>
<comment type="caution">
    <text evidence="3">The sequence shown here is derived from an EMBL/GenBank/DDBJ whole genome shotgun (WGS) entry which is preliminary data.</text>
</comment>
<dbReference type="Pfam" id="PF13279">
    <property type="entry name" value="4HBT_2"/>
    <property type="match status" value="1"/>
</dbReference>
<protein>
    <recommendedName>
        <fullName evidence="2">1,4-dihydroxy-2-naphthoyl-CoA hydrolase</fullName>
        <shortName evidence="2">DHNA-CoA hydrolase</shortName>
        <ecNumber evidence="2">3.1.2.28</ecNumber>
    </recommendedName>
    <alternativeName>
        <fullName evidence="2">DHNA-CoA thioesterase</fullName>
    </alternativeName>
</protein>
<dbReference type="RefSeq" id="WP_190438843.1">
    <property type="nucleotide sequence ID" value="NZ_JAMPKM010000003.1"/>
</dbReference>
<accession>A0ABV0J4S5</accession>
<comment type="pathway">
    <text evidence="2">Quinol/quinone metabolism; 1,4-dihydroxy-2-naphthoate biosynthesis; 1,4-dihydroxy-2-naphthoate from chorismate: step 7/7.</text>
</comment>
<dbReference type="SUPFAM" id="SSF54637">
    <property type="entry name" value="Thioesterase/thiol ester dehydrase-isomerase"/>
    <property type="match status" value="1"/>
</dbReference>
<dbReference type="EC" id="3.1.2.28" evidence="2"/>
<reference evidence="3 4" key="1">
    <citation type="submission" date="2022-04" db="EMBL/GenBank/DDBJ databases">
        <title>Positive selection, recombination, and allopatry shape intraspecific diversity of widespread and dominant cyanobacteria.</title>
        <authorList>
            <person name="Wei J."/>
            <person name="Shu W."/>
            <person name="Hu C."/>
        </authorList>
    </citation>
    <scope>NUCLEOTIDE SEQUENCE [LARGE SCALE GENOMIC DNA]</scope>
    <source>
        <strain evidence="3 4">GB2-A4</strain>
    </source>
</reference>
<keyword evidence="1 2" id="KW-0378">Hydrolase</keyword>
<feature type="active site" evidence="2">
    <location>
        <position position="15"/>
    </location>
</feature>
<comment type="similarity">
    <text evidence="2">Belongs to the 4-hydroxybenzoyl-CoA thioesterase family. DHNA-CoA hydrolase subfamily.</text>
</comment>
<evidence type="ECO:0000313" key="3">
    <source>
        <dbReference type="EMBL" id="MEP0816779.1"/>
    </source>
</evidence>
<dbReference type="PANTHER" id="PTHR31793">
    <property type="entry name" value="4-HYDROXYBENZOYL-COA THIOESTERASE FAMILY MEMBER"/>
    <property type="match status" value="1"/>
</dbReference>
<evidence type="ECO:0000256" key="2">
    <source>
        <dbReference type="HAMAP-Rule" id="MF_02101"/>
    </source>
</evidence>